<reference evidence="11" key="1">
    <citation type="journal article" date="2017" name="Nat. Commun.">
        <title>The asparagus genome sheds light on the origin and evolution of a young Y chromosome.</title>
        <authorList>
            <person name="Harkess A."/>
            <person name="Zhou J."/>
            <person name="Xu C."/>
            <person name="Bowers J.E."/>
            <person name="Van der Hulst R."/>
            <person name="Ayyampalayam S."/>
            <person name="Mercati F."/>
            <person name="Riccardi P."/>
            <person name="McKain M.R."/>
            <person name="Kakrana A."/>
            <person name="Tang H."/>
            <person name="Ray J."/>
            <person name="Groenendijk J."/>
            <person name="Arikit S."/>
            <person name="Mathioni S.M."/>
            <person name="Nakano M."/>
            <person name="Shan H."/>
            <person name="Telgmann-Rauber A."/>
            <person name="Kanno A."/>
            <person name="Yue Z."/>
            <person name="Chen H."/>
            <person name="Li W."/>
            <person name="Chen Y."/>
            <person name="Xu X."/>
            <person name="Zhang Y."/>
            <person name="Luo S."/>
            <person name="Chen H."/>
            <person name="Gao J."/>
            <person name="Mao Z."/>
            <person name="Pires J.C."/>
            <person name="Luo M."/>
            <person name="Kudrna D."/>
            <person name="Wing R.A."/>
            <person name="Meyers B.C."/>
            <person name="Yi K."/>
            <person name="Kong H."/>
            <person name="Lavrijsen P."/>
            <person name="Sunseri F."/>
            <person name="Falavigna A."/>
            <person name="Ye Y."/>
            <person name="Leebens-Mack J.H."/>
            <person name="Chen G."/>
        </authorList>
    </citation>
    <scope>NUCLEOTIDE SEQUENCE [LARGE SCALE GENOMIC DNA]</scope>
    <source>
        <strain evidence="11">cv. DH0086</strain>
    </source>
</reference>
<protein>
    <recommendedName>
        <fullName evidence="9">Glycosyltransferase 61 catalytic domain-containing protein</fullName>
    </recommendedName>
</protein>
<comment type="pathway">
    <text evidence="2">Glycan metabolism.</text>
</comment>
<evidence type="ECO:0000313" key="11">
    <source>
        <dbReference type="Proteomes" id="UP000243459"/>
    </source>
</evidence>
<evidence type="ECO:0000256" key="4">
    <source>
        <dbReference type="ARBA" id="ARBA00022679"/>
    </source>
</evidence>
<evidence type="ECO:0000256" key="2">
    <source>
        <dbReference type="ARBA" id="ARBA00004881"/>
    </source>
</evidence>
<dbReference type="PANTHER" id="PTHR20961">
    <property type="entry name" value="GLYCOSYLTRANSFERASE"/>
    <property type="match status" value="1"/>
</dbReference>
<dbReference type="AlphaFoldDB" id="A0A5P1F9S6"/>
<evidence type="ECO:0000256" key="7">
    <source>
        <dbReference type="ARBA" id="ARBA00023136"/>
    </source>
</evidence>
<dbReference type="InterPro" id="IPR049625">
    <property type="entry name" value="Glyco_transf_61_cat"/>
</dbReference>
<proteinExistence type="predicted"/>
<organism evidence="10 11">
    <name type="scientific">Asparagus officinalis</name>
    <name type="common">Garden asparagus</name>
    <dbReference type="NCBI Taxonomy" id="4686"/>
    <lineage>
        <taxon>Eukaryota</taxon>
        <taxon>Viridiplantae</taxon>
        <taxon>Streptophyta</taxon>
        <taxon>Embryophyta</taxon>
        <taxon>Tracheophyta</taxon>
        <taxon>Spermatophyta</taxon>
        <taxon>Magnoliopsida</taxon>
        <taxon>Liliopsida</taxon>
        <taxon>Asparagales</taxon>
        <taxon>Asparagaceae</taxon>
        <taxon>Asparagoideae</taxon>
        <taxon>Asparagus</taxon>
    </lineage>
</organism>
<keyword evidence="8" id="KW-0325">Glycoprotein</keyword>
<evidence type="ECO:0000256" key="8">
    <source>
        <dbReference type="ARBA" id="ARBA00023180"/>
    </source>
</evidence>
<dbReference type="EMBL" id="CM007383">
    <property type="protein sequence ID" value="ONK74167.1"/>
    <property type="molecule type" value="Genomic_DNA"/>
</dbReference>
<evidence type="ECO:0000313" key="10">
    <source>
        <dbReference type="EMBL" id="ONK74167.1"/>
    </source>
</evidence>
<accession>A0A5P1F9S6</accession>
<dbReference type="OrthoDB" id="529273at2759"/>
<feature type="domain" description="Glycosyltransferase 61 catalytic" evidence="9">
    <location>
        <begin position="146"/>
        <end position="336"/>
    </location>
</feature>
<comment type="subcellular location">
    <subcellularLocation>
        <location evidence="1">Golgi apparatus membrane</location>
        <topology evidence="1">Single-pass type II membrane protein</topology>
    </subcellularLocation>
</comment>
<keyword evidence="3" id="KW-0328">Glycosyltransferase</keyword>
<evidence type="ECO:0000256" key="5">
    <source>
        <dbReference type="ARBA" id="ARBA00022692"/>
    </source>
</evidence>
<dbReference type="GO" id="GO:0016763">
    <property type="term" value="F:pentosyltransferase activity"/>
    <property type="evidence" value="ECO:0007669"/>
    <property type="project" value="UniProtKB-ARBA"/>
</dbReference>
<evidence type="ECO:0000256" key="3">
    <source>
        <dbReference type="ARBA" id="ARBA00022676"/>
    </source>
</evidence>
<dbReference type="Gramene" id="ONK74167">
    <property type="protein sequence ID" value="ONK74167"/>
    <property type="gene ID" value="A4U43_C03F3450"/>
</dbReference>
<dbReference type="PANTHER" id="PTHR20961:SF38">
    <property type="entry name" value="PROTEIN O-LINKED-MANNOSE BETA-1,4-N-ACETYLGLUCOSAMINYLTRANSFERASE 2"/>
    <property type="match status" value="1"/>
</dbReference>
<keyword evidence="4" id="KW-0808">Transferase</keyword>
<gene>
    <name evidence="10" type="ORF">A4U43_C03F3450</name>
</gene>
<dbReference type="Proteomes" id="UP000243459">
    <property type="component" value="Chromosome 3"/>
</dbReference>
<evidence type="ECO:0000259" key="9">
    <source>
        <dbReference type="Pfam" id="PF04577"/>
    </source>
</evidence>
<dbReference type="GO" id="GO:0000139">
    <property type="term" value="C:Golgi membrane"/>
    <property type="evidence" value="ECO:0007669"/>
    <property type="project" value="UniProtKB-SubCell"/>
</dbReference>
<keyword evidence="5" id="KW-0812">Transmembrane</keyword>
<evidence type="ECO:0000256" key="1">
    <source>
        <dbReference type="ARBA" id="ARBA00004323"/>
    </source>
</evidence>
<dbReference type="OMA" id="DDDRRCM"/>
<dbReference type="Pfam" id="PF04577">
    <property type="entry name" value="Glyco_transf_61"/>
    <property type="match status" value="1"/>
</dbReference>
<keyword evidence="7" id="KW-0472">Membrane</keyword>
<evidence type="ECO:0000256" key="6">
    <source>
        <dbReference type="ARBA" id="ARBA00022989"/>
    </source>
</evidence>
<name>A0A5P1F9S6_ASPOF</name>
<keyword evidence="6" id="KW-1133">Transmembrane helix</keyword>
<keyword evidence="11" id="KW-1185">Reference proteome</keyword>
<dbReference type="InterPro" id="IPR007657">
    <property type="entry name" value="Glycosyltransferase_61"/>
</dbReference>
<sequence length="431" mass="48871">MSKLRLILLFITTINLIILSQYLLSNPLTQVPFSLLSPNLSASHSDHPQDPPTFLPLKDPRLTKSPWTWFMSSLNDTQEPNSPLHLLFPSPPSNSTLLCLNAHDRRNGSKNFYALANPNSLPHNSTLLPGLTVVSDTYYDYNNLWHSISTVVPFIAWHRKNECARPKRWVLFHWGELRTEMGSWVKSLTEGATGNEVKIEDFEEFEGFGSVCFERAVVFRHAEKGLPAGEREKVYDMIRCRVRDYCGVNFDGLRNEIRVTLLLRVGGRAFKNESAVAGVFQGECEKVDGCAMKIAWPHNMTFCDQVKLLSDTDILVSAHGAQMTNLIFMDKNSSVMEFFPKGWLEHAGVGQFAFKWMAGYTGMRHQGQWKDIEGEDCPHDDNANCFAFYKNGKIGHDEAYFATWMADVLREVKASKSSNKQEIQQSECPCS</sequence>